<dbReference type="InterPro" id="IPR016024">
    <property type="entry name" value="ARM-type_fold"/>
</dbReference>
<organism evidence="3">
    <name type="scientific">Cladocopium goreaui</name>
    <dbReference type="NCBI Taxonomy" id="2562237"/>
    <lineage>
        <taxon>Eukaryota</taxon>
        <taxon>Sar</taxon>
        <taxon>Alveolata</taxon>
        <taxon>Dinophyceae</taxon>
        <taxon>Suessiales</taxon>
        <taxon>Symbiodiniaceae</taxon>
        <taxon>Cladocopium</taxon>
    </lineage>
</organism>
<dbReference type="SUPFAM" id="SSF48371">
    <property type="entry name" value="ARM repeat"/>
    <property type="match status" value="1"/>
</dbReference>
<keyword evidence="5" id="KW-1185">Reference proteome</keyword>
<feature type="transmembrane region" description="Helical" evidence="2">
    <location>
        <begin position="76"/>
        <end position="97"/>
    </location>
</feature>
<evidence type="ECO:0000313" key="3">
    <source>
        <dbReference type="EMBL" id="CAI3986144.1"/>
    </source>
</evidence>
<feature type="transmembrane region" description="Helical" evidence="2">
    <location>
        <begin position="188"/>
        <end position="207"/>
    </location>
</feature>
<evidence type="ECO:0000256" key="1">
    <source>
        <dbReference type="ARBA" id="ARBA00022737"/>
    </source>
</evidence>
<keyword evidence="1" id="KW-0677">Repeat</keyword>
<dbReference type="Gene3D" id="1.25.10.10">
    <property type="entry name" value="Leucine-rich Repeat Variant"/>
    <property type="match status" value="1"/>
</dbReference>
<keyword evidence="2" id="KW-1133">Transmembrane helix</keyword>
<dbReference type="PANTHER" id="PTHR22895:SF0">
    <property type="entry name" value="ARMADILLO REPEAT-CONTAINING PROTEIN 6"/>
    <property type="match status" value="1"/>
</dbReference>
<evidence type="ECO:0000256" key="2">
    <source>
        <dbReference type="SAM" id="Phobius"/>
    </source>
</evidence>
<feature type="transmembrane region" description="Helical" evidence="2">
    <location>
        <begin position="219"/>
        <end position="241"/>
    </location>
</feature>
<dbReference type="EMBL" id="CAMXCT020001052">
    <property type="protein sequence ID" value="CAL1139519.1"/>
    <property type="molecule type" value="Genomic_DNA"/>
</dbReference>
<dbReference type="OrthoDB" id="449062at2759"/>
<comment type="caution">
    <text evidence="3">The sequence shown here is derived from an EMBL/GenBank/DDBJ whole genome shotgun (WGS) entry which is preliminary data.</text>
</comment>
<dbReference type="EMBL" id="CAMXCT030001052">
    <property type="protein sequence ID" value="CAL4773456.1"/>
    <property type="molecule type" value="Genomic_DNA"/>
</dbReference>
<gene>
    <name evidence="3" type="ORF">C1SCF055_LOCUS13520</name>
</gene>
<keyword evidence="2" id="KW-0812">Transmembrane</keyword>
<feature type="transmembrane region" description="Helical" evidence="2">
    <location>
        <begin position="152"/>
        <end position="176"/>
    </location>
</feature>
<protein>
    <submittedName>
        <fullName evidence="4">Protein aardvark</fullName>
    </submittedName>
</protein>
<evidence type="ECO:0000313" key="4">
    <source>
        <dbReference type="EMBL" id="CAL4773456.1"/>
    </source>
</evidence>
<reference evidence="4 5" key="2">
    <citation type="submission" date="2024-05" db="EMBL/GenBank/DDBJ databases">
        <authorList>
            <person name="Chen Y."/>
            <person name="Shah S."/>
            <person name="Dougan E. K."/>
            <person name="Thang M."/>
            <person name="Chan C."/>
        </authorList>
    </citation>
    <scope>NUCLEOTIDE SEQUENCE [LARGE SCALE GENOMIC DNA]</scope>
</reference>
<name>A0A9P1C6W2_9DINO</name>
<dbReference type="PANTHER" id="PTHR22895">
    <property type="entry name" value="ARMADILLO REPEAT-CONTAINING PROTEIN 6"/>
    <property type="match status" value="1"/>
</dbReference>
<dbReference type="InterPro" id="IPR011989">
    <property type="entry name" value="ARM-like"/>
</dbReference>
<sequence length="837" mass="92207">MATMSHAMIQNNNFGTSGMTSKQIPAPLAAEDGTTEESNWCGLRVARPGSRQVSSVASKKNTTSWIAELKDSAKSVLSPIAVFAVAIMALVIFNLLVSGVDLEFPRYGALLLSAVIFGISMLLAGMASPYYLGSGETATSLAAAAEISFSKMWVLGSQILLPVLFYYADFVSDIILIRRFWHSGHSAYAVLNSLAIAAGLVSSMFSASTTADRDALSLLLILFHVNPLLVAAQAIFLFCLARVATGNDPRYQSLQSYFHSEKCKSQLARSTLGEAFAEALLSMFIQTYALMTHTLAWNFLSFLSLVLSLISIVKSFSLLDMYPHVSREINGQPILVGLVKPEKTAFQLAVVYRLVEVSSQVLFFPLFQVVVDEFEFFGLRYSGVVLWSCDCLVQAVLVMKYTNWKPTKLMFAIPNTIGTYEPVLLRGSASRAFLSTPAALHVLTHLGELVLVLVYLFHFRASDVYKLWESHELTAGVGGWQLWAGGKRGISAAWTRFVLRYYAVCNVARYILFFFLQRYCACRVDDVAPCVRDILTEKAKENADDVDLDIPLDIAMAALSPGSGTGLDAEKFCKEIAAIALKSSYVAGIMCQVVARREVHRINENAESSMIRAGKAVLDAMQQHAMVPEVQKAGSRALFQLASGSASNKKNLYQKDAVNILLKSVENHREDRNLRSAVLFALDVLAGDEEIRRHLAELALQGARVGPQDLLTWVLESLGKGSGPRSDECRKDRLLQFAACGFIGQIAFNDEKMQLKLIEAGALVLLLQSMRKHREDRDVQRAACLALRRLSPLRVQRLRSLGLQEVVSKAMDTHPGHAALQREAWKLLETLEQASRC</sequence>
<feature type="transmembrane region" description="Helical" evidence="2">
    <location>
        <begin position="109"/>
        <end position="132"/>
    </location>
</feature>
<dbReference type="Proteomes" id="UP001152797">
    <property type="component" value="Unassembled WGS sequence"/>
</dbReference>
<accession>A0A9P1C6W2</accession>
<reference evidence="3" key="1">
    <citation type="submission" date="2022-10" db="EMBL/GenBank/DDBJ databases">
        <authorList>
            <person name="Chen Y."/>
            <person name="Dougan E. K."/>
            <person name="Chan C."/>
            <person name="Rhodes N."/>
            <person name="Thang M."/>
        </authorList>
    </citation>
    <scope>NUCLEOTIDE SEQUENCE</scope>
</reference>
<evidence type="ECO:0000313" key="5">
    <source>
        <dbReference type="Proteomes" id="UP001152797"/>
    </source>
</evidence>
<keyword evidence="2" id="KW-0472">Membrane</keyword>
<dbReference type="AlphaFoldDB" id="A0A9P1C6W2"/>
<dbReference type="EMBL" id="CAMXCT010001052">
    <property type="protein sequence ID" value="CAI3986144.1"/>
    <property type="molecule type" value="Genomic_DNA"/>
</dbReference>
<feature type="transmembrane region" description="Helical" evidence="2">
    <location>
        <begin position="297"/>
        <end position="319"/>
    </location>
</feature>
<proteinExistence type="predicted"/>